<comment type="caution">
    <text evidence="1">The sequence shown here is derived from an EMBL/GenBank/DDBJ whole genome shotgun (WGS) entry which is preliminary data.</text>
</comment>
<dbReference type="AlphaFoldDB" id="A0A7J9FTN9"/>
<protein>
    <submittedName>
        <fullName evidence="1">Uncharacterized protein</fullName>
    </submittedName>
</protein>
<feature type="non-terminal residue" evidence="1">
    <location>
        <position position="216"/>
    </location>
</feature>
<sequence>DYTKNGILRHPTDDFAWDAFDKRFLDFAVDPRNVRLIPNNDEKGPDNEIDVYMLPLIDELKQLWTRENGWKSVNIRRCTTFLKGFFHRFNYLEKLVNIVLRSLDEACKRFKHSMPTHRRFSAPQDNVALENEVYTQVFSPDKYGKVLGYGCGMTKYRLFGYEARLIAEAEERFMKLTEIREAKFMDMMDAHEKKNKALFNECMKKGMSSKYKTFHT</sequence>
<organism evidence="1 2">
    <name type="scientific">Gossypium trilobum</name>
    <dbReference type="NCBI Taxonomy" id="34281"/>
    <lineage>
        <taxon>Eukaryota</taxon>
        <taxon>Viridiplantae</taxon>
        <taxon>Streptophyta</taxon>
        <taxon>Embryophyta</taxon>
        <taxon>Tracheophyta</taxon>
        <taxon>Spermatophyta</taxon>
        <taxon>Magnoliopsida</taxon>
        <taxon>eudicotyledons</taxon>
        <taxon>Gunneridae</taxon>
        <taxon>Pentapetalae</taxon>
        <taxon>rosids</taxon>
        <taxon>malvids</taxon>
        <taxon>Malvales</taxon>
        <taxon>Malvaceae</taxon>
        <taxon>Malvoideae</taxon>
        <taxon>Gossypium</taxon>
    </lineage>
</organism>
<reference evidence="1 2" key="1">
    <citation type="journal article" date="2019" name="Genome Biol. Evol.">
        <title>Insights into the evolution of the New World diploid cottons (Gossypium, subgenus Houzingenia) based on genome sequencing.</title>
        <authorList>
            <person name="Grover C.E."/>
            <person name="Arick M.A. 2nd"/>
            <person name="Thrash A."/>
            <person name="Conover J.L."/>
            <person name="Sanders W.S."/>
            <person name="Peterson D.G."/>
            <person name="Frelichowski J.E."/>
            <person name="Scheffler J.A."/>
            <person name="Scheffler B.E."/>
            <person name="Wendel J.F."/>
        </authorList>
    </citation>
    <scope>NUCLEOTIDE SEQUENCE [LARGE SCALE GENOMIC DNA]</scope>
    <source>
        <strain evidence="1">8</strain>
        <tissue evidence="1">Leaf</tissue>
    </source>
</reference>
<gene>
    <name evidence="1" type="ORF">Gotri_027903</name>
</gene>
<name>A0A7J9FTN9_9ROSI</name>
<evidence type="ECO:0000313" key="2">
    <source>
        <dbReference type="Proteomes" id="UP000593568"/>
    </source>
</evidence>
<dbReference type="Proteomes" id="UP000593568">
    <property type="component" value="Unassembled WGS sequence"/>
</dbReference>
<accession>A0A7J9FTN9</accession>
<evidence type="ECO:0000313" key="1">
    <source>
        <dbReference type="EMBL" id="MBA0788528.1"/>
    </source>
</evidence>
<proteinExistence type="predicted"/>
<keyword evidence="2" id="KW-1185">Reference proteome</keyword>
<dbReference type="EMBL" id="JABEZW010227983">
    <property type="protein sequence ID" value="MBA0788528.1"/>
    <property type="molecule type" value="Genomic_DNA"/>
</dbReference>